<evidence type="ECO:0000313" key="2">
    <source>
        <dbReference type="EMBL" id="KAG8088298.1"/>
    </source>
</evidence>
<accession>A0A8J5WCJ9</accession>
<organism evidence="2 3">
    <name type="scientific">Zizania palustris</name>
    <name type="common">Northern wild rice</name>
    <dbReference type="NCBI Taxonomy" id="103762"/>
    <lineage>
        <taxon>Eukaryota</taxon>
        <taxon>Viridiplantae</taxon>
        <taxon>Streptophyta</taxon>
        <taxon>Embryophyta</taxon>
        <taxon>Tracheophyta</taxon>
        <taxon>Spermatophyta</taxon>
        <taxon>Magnoliopsida</taxon>
        <taxon>Liliopsida</taxon>
        <taxon>Poales</taxon>
        <taxon>Poaceae</taxon>
        <taxon>BOP clade</taxon>
        <taxon>Oryzoideae</taxon>
        <taxon>Oryzeae</taxon>
        <taxon>Zizaniinae</taxon>
        <taxon>Zizania</taxon>
    </lineage>
</organism>
<dbReference type="AlphaFoldDB" id="A0A8J5WCJ9"/>
<reference evidence="2" key="1">
    <citation type="journal article" date="2021" name="bioRxiv">
        <title>Whole Genome Assembly and Annotation of Northern Wild Rice, Zizania palustris L., Supports a Whole Genome Duplication in the Zizania Genus.</title>
        <authorList>
            <person name="Haas M."/>
            <person name="Kono T."/>
            <person name="Macchietto M."/>
            <person name="Millas R."/>
            <person name="McGilp L."/>
            <person name="Shao M."/>
            <person name="Duquette J."/>
            <person name="Hirsch C.N."/>
            <person name="Kimball J."/>
        </authorList>
    </citation>
    <scope>NUCLEOTIDE SEQUENCE</scope>
    <source>
        <tissue evidence="2">Fresh leaf tissue</tissue>
    </source>
</reference>
<dbReference type="Proteomes" id="UP000729402">
    <property type="component" value="Unassembled WGS sequence"/>
</dbReference>
<dbReference type="OrthoDB" id="431169at2759"/>
<evidence type="ECO:0000256" key="1">
    <source>
        <dbReference type="SAM" id="MobiDB-lite"/>
    </source>
</evidence>
<evidence type="ECO:0000313" key="3">
    <source>
        <dbReference type="Proteomes" id="UP000729402"/>
    </source>
</evidence>
<reference evidence="2" key="2">
    <citation type="submission" date="2021-02" db="EMBL/GenBank/DDBJ databases">
        <authorList>
            <person name="Kimball J.A."/>
            <person name="Haas M.W."/>
            <person name="Macchietto M."/>
            <person name="Kono T."/>
            <person name="Duquette J."/>
            <person name="Shao M."/>
        </authorList>
    </citation>
    <scope>NUCLEOTIDE SEQUENCE</scope>
    <source>
        <tissue evidence="2">Fresh leaf tissue</tissue>
    </source>
</reference>
<comment type="caution">
    <text evidence="2">The sequence shown here is derived from an EMBL/GenBank/DDBJ whole genome shotgun (WGS) entry which is preliminary data.</text>
</comment>
<dbReference type="EMBL" id="JAAALK010000082">
    <property type="protein sequence ID" value="KAG8088298.1"/>
    <property type="molecule type" value="Genomic_DNA"/>
</dbReference>
<gene>
    <name evidence="2" type="ORF">GUJ93_ZPchr0010g7837</name>
</gene>
<proteinExistence type="predicted"/>
<name>A0A8J5WCJ9_ZIZPA</name>
<sequence>MTLWLPTAPAPTRSAPSSSQGSQSTYIKEQKLHNLLRWLPGFEASHVNFKGEEPMGFALFSSAHHAIAAKVAL</sequence>
<protein>
    <submittedName>
        <fullName evidence="2">Uncharacterized protein</fullName>
    </submittedName>
</protein>
<keyword evidence="3" id="KW-1185">Reference proteome</keyword>
<feature type="region of interest" description="Disordered" evidence="1">
    <location>
        <begin position="1"/>
        <end position="24"/>
    </location>
</feature>